<evidence type="ECO:0000256" key="1">
    <source>
        <dbReference type="ARBA" id="ARBA00004123"/>
    </source>
</evidence>
<evidence type="ECO:0000256" key="8">
    <source>
        <dbReference type="SAM" id="MobiDB-lite"/>
    </source>
</evidence>
<dbReference type="CDD" id="cd22908">
    <property type="entry name" value="HFD_NFYC-like"/>
    <property type="match status" value="1"/>
</dbReference>
<feature type="domain" description="Transcription factor CBF/NF-Y/archaeal histone" evidence="9">
    <location>
        <begin position="418"/>
        <end position="480"/>
    </location>
</feature>
<evidence type="ECO:0000256" key="5">
    <source>
        <dbReference type="ARBA" id="ARBA00023242"/>
    </source>
</evidence>
<keyword evidence="4" id="KW-0804">Transcription</keyword>
<dbReference type="HOGENOM" id="CLU_552545_0_0_1"/>
<organism evidence="10">
    <name type="scientific">Albugo laibachii Nc14</name>
    <dbReference type="NCBI Taxonomy" id="890382"/>
    <lineage>
        <taxon>Eukaryota</taxon>
        <taxon>Sar</taxon>
        <taxon>Stramenopiles</taxon>
        <taxon>Oomycota</taxon>
        <taxon>Peronosporomycetes</taxon>
        <taxon>Albuginales</taxon>
        <taxon>Albuginaceae</taxon>
        <taxon>Albugo</taxon>
    </lineage>
</organism>
<comment type="similarity">
    <text evidence="6">Belongs to the NFYC/HAP5 subunit family.</text>
</comment>
<reference evidence="10" key="2">
    <citation type="submission" date="2011-02" db="EMBL/GenBank/DDBJ databases">
        <authorList>
            <person name="MacLean D."/>
        </authorList>
    </citation>
    <scope>NUCLEOTIDE SEQUENCE</scope>
</reference>
<dbReference type="GO" id="GO:0000978">
    <property type="term" value="F:RNA polymerase II cis-regulatory region sequence-specific DNA binding"/>
    <property type="evidence" value="ECO:0007669"/>
    <property type="project" value="TreeGrafter"/>
</dbReference>
<feature type="compositionally biased region" description="Basic and acidic residues" evidence="8">
    <location>
        <begin position="55"/>
        <end position="66"/>
    </location>
</feature>
<evidence type="ECO:0000313" key="10">
    <source>
        <dbReference type="EMBL" id="CCA18819.1"/>
    </source>
</evidence>
<dbReference type="GO" id="GO:0000981">
    <property type="term" value="F:DNA-binding transcription factor activity, RNA polymerase II-specific"/>
    <property type="evidence" value="ECO:0007669"/>
    <property type="project" value="TreeGrafter"/>
</dbReference>
<protein>
    <submittedName>
        <fullName evidence="10">Nuclear transcription factor Y subunit putative</fullName>
    </submittedName>
</protein>
<gene>
    <name evidence="10" type="primary">AlNc14C57G4288</name>
    <name evidence="10" type="ORF">ALNC14_049620</name>
</gene>
<dbReference type="SUPFAM" id="SSF47113">
    <property type="entry name" value="Histone-fold"/>
    <property type="match status" value="1"/>
</dbReference>
<dbReference type="EMBL" id="FR824102">
    <property type="protein sequence ID" value="CCA18819.1"/>
    <property type="molecule type" value="Genomic_DNA"/>
</dbReference>
<dbReference type="FunFam" id="1.10.20.10:FF:000006">
    <property type="entry name" value="Nuclear transcription factor Y subunit gamma"/>
    <property type="match status" value="1"/>
</dbReference>
<dbReference type="Gene3D" id="1.10.20.10">
    <property type="entry name" value="Histone, subunit A"/>
    <property type="match status" value="1"/>
</dbReference>
<dbReference type="PANTHER" id="PTHR10252">
    <property type="entry name" value="HISTONE-LIKE TRANSCRIPTION FACTOR CCAAT-RELATED"/>
    <property type="match status" value="1"/>
</dbReference>
<evidence type="ECO:0000256" key="7">
    <source>
        <dbReference type="SAM" id="Coils"/>
    </source>
</evidence>
<comment type="subcellular location">
    <subcellularLocation>
        <location evidence="1">Nucleus</location>
    </subcellularLocation>
</comment>
<dbReference type="AlphaFoldDB" id="F0WCA5"/>
<sequence length="494" mass="57908">MSSRLIEAKFRALDEVIEGMYKSKRVAPEAFRKALSLQNNTLLGRLPTTTPKSHTRTDRQRPERPKSSACSRQVKSVIAIQPSPSTHSARRLPKRCASAGQKKPMRNWFAPSCNNPPTKRSPVDTETPRTLIQAFHLPVPSKPTTVLYDQPRSDALFYYFEIRLDHPRKLQGWLFHGRFTDISDPNRPTVELWNLEVDEYNFVLFHDRILTQKYFDPFRYFTHIKNREQLYQHELHVELFSTSPVRHRVVDTIIAFTHEKDIHSPRKELEQITSASRPNRYKADRNQDSLIDITEEEEQSVGKCVANVKIVRAMHRSMNESTAFSIDEAKIELGKMRESIKQSLMDERNRIQRDLEAQLKRIQSVKMENQIVEMTEAEHAQHHIQLEQQLKTFWMKQLAQMEQLEVGSEQDFKNHNDLPLARIKRIMKSDEDVRMISAEAPVLFAKACEMFILELTLRSWSYSERNKRRTLQKEDIQTAIRNTDIFDFLVDVIN</sequence>
<evidence type="ECO:0000256" key="3">
    <source>
        <dbReference type="ARBA" id="ARBA00023125"/>
    </source>
</evidence>
<keyword evidence="5" id="KW-0539">Nucleus</keyword>
<dbReference type="GO" id="GO:0046982">
    <property type="term" value="F:protein heterodimerization activity"/>
    <property type="evidence" value="ECO:0007669"/>
    <property type="project" value="InterPro"/>
</dbReference>
<proteinExistence type="inferred from homology"/>
<evidence type="ECO:0000259" key="9">
    <source>
        <dbReference type="Pfam" id="PF00808"/>
    </source>
</evidence>
<evidence type="ECO:0000256" key="6">
    <source>
        <dbReference type="ARBA" id="ARBA00038129"/>
    </source>
</evidence>
<keyword evidence="2" id="KW-0805">Transcription regulation</keyword>
<accession>F0WCA5</accession>
<name>F0WCA5_9STRA</name>
<keyword evidence="3" id="KW-0238">DNA-binding</keyword>
<evidence type="ECO:0000256" key="2">
    <source>
        <dbReference type="ARBA" id="ARBA00023015"/>
    </source>
</evidence>
<dbReference type="Pfam" id="PF00808">
    <property type="entry name" value="CBFD_NFYB_HMF"/>
    <property type="match status" value="1"/>
</dbReference>
<keyword evidence="7" id="KW-0175">Coiled coil</keyword>
<dbReference type="InterPro" id="IPR009072">
    <property type="entry name" value="Histone-fold"/>
</dbReference>
<feature type="region of interest" description="Disordered" evidence="8">
    <location>
        <begin position="42"/>
        <end position="74"/>
    </location>
</feature>
<feature type="compositionally biased region" description="Polar residues" evidence="8">
    <location>
        <begin position="42"/>
        <end position="52"/>
    </location>
</feature>
<dbReference type="PANTHER" id="PTHR10252:SF8">
    <property type="entry name" value="NUCLEAR TRANSCRIPTION FACTOR Y SUBUNIT GAMMA"/>
    <property type="match status" value="1"/>
</dbReference>
<dbReference type="InterPro" id="IPR050568">
    <property type="entry name" value="Transcr_DNA_Rep_Reg"/>
</dbReference>
<dbReference type="InterPro" id="IPR003958">
    <property type="entry name" value="CBFA_NFYB_domain"/>
</dbReference>
<dbReference type="GO" id="GO:0005634">
    <property type="term" value="C:nucleus"/>
    <property type="evidence" value="ECO:0007669"/>
    <property type="project" value="UniProtKB-SubCell"/>
</dbReference>
<feature type="coiled-coil region" evidence="7">
    <location>
        <begin position="341"/>
        <end position="368"/>
    </location>
</feature>
<reference evidence="10" key="1">
    <citation type="journal article" date="2011" name="PLoS Biol.">
        <title>Gene gain and loss during evolution of obligate parasitism in the white rust pathogen of Arabidopsis thaliana.</title>
        <authorList>
            <person name="Kemen E."/>
            <person name="Gardiner A."/>
            <person name="Schultz-Larsen T."/>
            <person name="Kemen A.C."/>
            <person name="Balmuth A.L."/>
            <person name="Robert-Seilaniantz A."/>
            <person name="Bailey K."/>
            <person name="Holub E."/>
            <person name="Studholme D.J."/>
            <person name="Maclean D."/>
            <person name="Jones J.D."/>
        </authorList>
    </citation>
    <scope>NUCLEOTIDE SEQUENCE</scope>
</reference>
<evidence type="ECO:0000256" key="4">
    <source>
        <dbReference type="ARBA" id="ARBA00023163"/>
    </source>
</evidence>